<evidence type="ECO:0000256" key="6">
    <source>
        <dbReference type="ARBA" id="ARBA00022989"/>
    </source>
</evidence>
<feature type="binding site" description="axial binding residue" evidence="11">
    <location>
        <position position="447"/>
    </location>
    <ligand>
        <name>heme</name>
        <dbReference type="ChEBI" id="CHEBI:30413"/>
    </ligand>
    <ligandPart>
        <name>Fe</name>
        <dbReference type="ChEBI" id="CHEBI:18248"/>
    </ligandPart>
</feature>
<keyword evidence="8 11" id="KW-0408">Iron</keyword>
<comment type="similarity">
    <text evidence="2 12">Belongs to the cytochrome P450 family.</text>
</comment>
<evidence type="ECO:0000256" key="11">
    <source>
        <dbReference type="PIRSR" id="PIRSR602401-1"/>
    </source>
</evidence>
<evidence type="ECO:0000256" key="1">
    <source>
        <dbReference type="ARBA" id="ARBA00004167"/>
    </source>
</evidence>
<dbReference type="GO" id="GO:0004497">
    <property type="term" value="F:monooxygenase activity"/>
    <property type="evidence" value="ECO:0007669"/>
    <property type="project" value="UniProtKB-KW"/>
</dbReference>
<evidence type="ECO:0000313" key="15">
    <source>
        <dbReference type="RefSeq" id="XP_039135817.1"/>
    </source>
</evidence>
<keyword evidence="5 11" id="KW-0479">Metal-binding</keyword>
<dbReference type="RefSeq" id="XP_039135817.1">
    <property type="nucleotide sequence ID" value="XM_039279883.1"/>
</dbReference>
<sequence length="511" mass="58300">MDLLIPTILITLLLLLFLIKPLLSNPKLHKTKHLKLPPSPPSLPFIGHLHLFKKPLHHTLSSLSSLRGPCFLLNFSSRRLLIISSYSLALQCFTTLDLIFATRPRLPSGRFLTYNYTTIGFSPYGPHWRTLRRIVAHHLFSNARLQSLVSTRTTELTSLLHHLYNTSSSSSSSSFTKVELRPKLFELVLNVLMMGVAGKRYSSEAQARRFFEMVRGTFMFSGTSNLRDFLPKIFRFFDFQGTKKRLAWLESEWDLHLQGLIDEERIKHARDDQSEEKTMIGVLLSLQQENPESYPDRFIKALFLSLLMAGTDTSTATLEWAMSLLLNHPEKLKKAQEEIDEQIEHGRLIQESDLPNLPYLQGIINETLRLYPATPLLLPHESMQDCELNGFHIPQGTILLVNVYAMHRDPDIWGAGAGEFRPERYEEESGRDLSKMMMPFGMGRRRCPGEGLALKLIGLALGALIQCFEWERLGKEMVDMKEALGMSMPKAHPLEALYKPRSSMISVLSNL</sequence>
<gene>
    <name evidence="15" type="primary">LOC120273253</name>
</gene>
<dbReference type="InterPro" id="IPR001128">
    <property type="entry name" value="Cyt_P450"/>
</dbReference>
<dbReference type="InterPro" id="IPR017972">
    <property type="entry name" value="Cyt_P450_CS"/>
</dbReference>
<dbReference type="InterPro" id="IPR050651">
    <property type="entry name" value="Plant_Cytochrome_P450_Monoox"/>
</dbReference>
<dbReference type="PRINTS" id="PR00385">
    <property type="entry name" value="P450"/>
</dbReference>
<keyword evidence="10" id="KW-0472">Membrane</keyword>
<dbReference type="GeneID" id="120273253"/>
<dbReference type="SUPFAM" id="SSF48264">
    <property type="entry name" value="Cytochrome P450"/>
    <property type="match status" value="1"/>
</dbReference>
<keyword evidence="14" id="KW-1185">Reference proteome</keyword>
<comment type="cofactor">
    <cofactor evidence="11">
        <name>heme</name>
        <dbReference type="ChEBI" id="CHEBI:30413"/>
    </cofactor>
</comment>
<organism evidence="14 15">
    <name type="scientific">Dioscorea cayennensis subsp. rotundata</name>
    <name type="common">White Guinea yam</name>
    <name type="synonym">Dioscorea rotundata</name>
    <dbReference type="NCBI Taxonomy" id="55577"/>
    <lineage>
        <taxon>Eukaryota</taxon>
        <taxon>Viridiplantae</taxon>
        <taxon>Streptophyta</taxon>
        <taxon>Embryophyta</taxon>
        <taxon>Tracheophyta</taxon>
        <taxon>Spermatophyta</taxon>
        <taxon>Magnoliopsida</taxon>
        <taxon>Liliopsida</taxon>
        <taxon>Dioscoreales</taxon>
        <taxon>Dioscoreaceae</taxon>
        <taxon>Dioscorea</taxon>
    </lineage>
</organism>
<dbReference type="GO" id="GO:0020037">
    <property type="term" value="F:heme binding"/>
    <property type="evidence" value="ECO:0007669"/>
    <property type="project" value="InterPro"/>
</dbReference>
<dbReference type="AlphaFoldDB" id="A0AB40C7J4"/>
<feature type="signal peptide" evidence="13">
    <location>
        <begin position="1"/>
        <end position="24"/>
    </location>
</feature>
<keyword evidence="13" id="KW-0732">Signal</keyword>
<evidence type="ECO:0000256" key="3">
    <source>
        <dbReference type="ARBA" id="ARBA00022617"/>
    </source>
</evidence>
<name>A0AB40C7J4_DIOCR</name>
<keyword evidence="9 12" id="KW-0503">Monooxygenase</keyword>
<evidence type="ECO:0000256" key="9">
    <source>
        <dbReference type="ARBA" id="ARBA00023033"/>
    </source>
</evidence>
<keyword evidence="7 12" id="KW-0560">Oxidoreductase</keyword>
<dbReference type="FunFam" id="1.10.630.10:FF:000081">
    <property type="entry name" value="Cytochrome P450 CYP81N5"/>
    <property type="match status" value="1"/>
</dbReference>
<proteinExistence type="inferred from homology"/>
<dbReference type="GO" id="GO:0016705">
    <property type="term" value="F:oxidoreductase activity, acting on paired donors, with incorporation or reduction of molecular oxygen"/>
    <property type="evidence" value="ECO:0007669"/>
    <property type="project" value="InterPro"/>
</dbReference>
<dbReference type="GO" id="GO:0016020">
    <property type="term" value="C:membrane"/>
    <property type="evidence" value="ECO:0007669"/>
    <property type="project" value="UniProtKB-SubCell"/>
</dbReference>
<evidence type="ECO:0000313" key="14">
    <source>
        <dbReference type="Proteomes" id="UP001515500"/>
    </source>
</evidence>
<keyword evidence="6" id="KW-1133">Transmembrane helix</keyword>
<keyword evidence="4" id="KW-0812">Transmembrane</keyword>
<evidence type="ECO:0000256" key="5">
    <source>
        <dbReference type="ARBA" id="ARBA00022723"/>
    </source>
</evidence>
<dbReference type="GO" id="GO:0005506">
    <property type="term" value="F:iron ion binding"/>
    <property type="evidence" value="ECO:0007669"/>
    <property type="project" value="InterPro"/>
</dbReference>
<keyword evidence="3 11" id="KW-0349">Heme</keyword>
<dbReference type="Proteomes" id="UP001515500">
    <property type="component" value="Chromosome 12"/>
</dbReference>
<feature type="chain" id="PRO_5044275274" evidence="13">
    <location>
        <begin position="25"/>
        <end position="511"/>
    </location>
</feature>
<dbReference type="PANTHER" id="PTHR47947">
    <property type="entry name" value="CYTOCHROME P450 82C3-RELATED"/>
    <property type="match status" value="1"/>
</dbReference>
<accession>A0AB40C7J4</accession>
<dbReference type="Gene3D" id="1.10.630.10">
    <property type="entry name" value="Cytochrome P450"/>
    <property type="match status" value="1"/>
</dbReference>
<reference evidence="15" key="1">
    <citation type="submission" date="2025-08" db="UniProtKB">
        <authorList>
            <consortium name="RefSeq"/>
        </authorList>
    </citation>
    <scope>IDENTIFICATION</scope>
</reference>
<evidence type="ECO:0000256" key="2">
    <source>
        <dbReference type="ARBA" id="ARBA00010617"/>
    </source>
</evidence>
<evidence type="ECO:0000256" key="8">
    <source>
        <dbReference type="ARBA" id="ARBA00023004"/>
    </source>
</evidence>
<dbReference type="PANTHER" id="PTHR47947:SF62">
    <property type="entry name" value="CYTOCHROME P450, FAMILY 81, SUBFAMILY D, POLYPEPTIDE 5"/>
    <property type="match status" value="1"/>
</dbReference>
<evidence type="ECO:0000256" key="7">
    <source>
        <dbReference type="ARBA" id="ARBA00023002"/>
    </source>
</evidence>
<dbReference type="Pfam" id="PF00067">
    <property type="entry name" value="p450"/>
    <property type="match status" value="1"/>
</dbReference>
<evidence type="ECO:0000256" key="10">
    <source>
        <dbReference type="ARBA" id="ARBA00023136"/>
    </source>
</evidence>
<protein>
    <submittedName>
        <fullName evidence="15">Cytochrome P450 81Q32-like</fullName>
    </submittedName>
</protein>
<evidence type="ECO:0000256" key="12">
    <source>
        <dbReference type="RuleBase" id="RU000461"/>
    </source>
</evidence>
<evidence type="ECO:0000256" key="4">
    <source>
        <dbReference type="ARBA" id="ARBA00022692"/>
    </source>
</evidence>
<evidence type="ECO:0000256" key="13">
    <source>
        <dbReference type="SAM" id="SignalP"/>
    </source>
</evidence>
<dbReference type="PRINTS" id="PR00463">
    <property type="entry name" value="EP450I"/>
</dbReference>
<comment type="subcellular location">
    <subcellularLocation>
        <location evidence="1">Membrane</location>
        <topology evidence="1">Single-pass membrane protein</topology>
    </subcellularLocation>
</comment>
<dbReference type="InterPro" id="IPR002401">
    <property type="entry name" value="Cyt_P450_E_grp-I"/>
</dbReference>
<dbReference type="PROSITE" id="PS00086">
    <property type="entry name" value="CYTOCHROME_P450"/>
    <property type="match status" value="1"/>
</dbReference>
<dbReference type="InterPro" id="IPR036396">
    <property type="entry name" value="Cyt_P450_sf"/>
</dbReference>